<sequence length="946" mass="104505">MATTKRTLLSAAVAGACAAMAMPGWAQTTATAEAQGGAEIQTVTVAGFRSSLEKSLDLKRASIGQRDSIVAEDLGKFPEQNVADALVRLPGVEVVKDGASNEGQRIQLRGLGSEYTVTTFNGAPVRATSAGAIGSSTRDFNYDVFPSELFGRVDVYKTPLAELEEGGVAGVVDMQTPRPFDRKGRVLSYSVTGTYNNRSKDSTPRANVLFSNTWGKWGFLTSIAGNRTHNANAGFQSTGTYASYNQRFTQGNFQYGWNLVDPRANLGSLTAAQLYDANMPRFLRLTATDNERERVGVANSLQYKGDKLDISWDSLYSKLNDDTKNNYMNWITNASTGARALVPVDVTIDANNNVQGTIGNYTAATNAVLGVSETRFLYNAINARYRVNSDLRFTGSLSINESKAWRSGSTVTLDANDVANRQTITFNTTKDAMFPDIRTDRNLLDANNYNLLSYSGGNYQTETDKQKAFRVGMQYDYTLWGVEGKLKMGLSQVESTKIANQYLPTNLLNNLPLADGRLYGSLPNTPAGNAERYAFARQFLVSNDLNKIRAGGDVPRDWLTVSRDFVYNTLDAVNANRSSPSNLGSTFTAVETVRAFYVQSDFEKEVFGRPLRANAGVRYVRTGSEVDNYRLTSAGYVPAALSGSYTNALPSASLSYDLTDDLVVRGSVGKTIKRSSISAIARSINVPNAGDLAVQIGNPELKPESSTNLDASVEWYFEKGGVVAVSAYRKNIKDRPNTRSVFQPFSALGIPVTLFTSNVQRDLQADPNLPTEVRFFENAEAFHIRGLELTHQQNYRFLPYPFNNLGSILSLTSIKTAGVNRTYNNIVYELPIVPNRTIAATIYYEEGPFAFRTSYNRKSEFANFTNTALNPLGYQRWYNKRGYLDMTVSYKFNKMFELRLDATNLTDTRTYEYLRHFEGRNGDERSRLDGANQPGRNYSLTLRGAF</sequence>
<feature type="signal peptide" evidence="6">
    <location>
        <begin position="1"/>
        <end position="26"/>
    </location>
</feature>
<name>A0A4P6KT70_9BURK</name>
<dbReference type="PROSITE" id="PS51318">
    <property type="entry name" value="TAT"/>
    <property type="match status" value="1"/>
</dbReference>
<dbReference type="RefSeq" id="WP_130185063.1">
    <property type="nucleotide sequence ID" value="NZ_CP035913.1"/>
</dbReference>
<evidence type="ECO:0000313" key="10">
    <source>
        <dbReference type="Proteomes" id="UP000290637"/>
    </source>
</evidence>
<dbReference type="InterPro" id="IPR000531">
    <property type="entry name" value="Beta-barrel_TonB"/>
</dbReference>
<dbReference type="Gene3D" id="2.40.170.20">
    <property type="entry name" value="TonB-dependent receptor, beta-barrel domain"/>
    <property type="match status" value="1"/>
</dbReference>
<dbReference type="Pfam" id="PF00593">
    <property type="entry name" value="TonB_dep_Rec_b-barrel"/>
    <property type="match status" value="1"/>
</dbReference>
<protein>
    <submittedName>
        <fullName evidence="9">TonB-dependent receptor</fullName>
    </submittedName>
</protein>
<dbReference type="PANTHER" id="PTHR40980:SF3">
    <property type="entry name" value="TONB-DEPENDENT RECEPTOR-LIKE BETA-BARREL DOMAIN-CONTAINING PROTEIN"/>
    <property type="match status" value="1"/>
</dbReference>
<dbReference type="InterPro" id="IPR012910">
    <property type="entry name" value="Plug_dom"/>
</dbReference>
<evidence type="ECO:0000313" key="9">
    <source>
        <dbReference type="EMBL" id="QBE61926.1"/>
    </source>
</evidence>
<evidence type="ECO:0000256" key="2">
    <source>
        <dbReference type="ARBA" id="ARBA00009810"/>
    </source>
</evidence>
<keyword evidence="9" id="KW-0675">Receptor</keyword>
<evidence type="ECO:0000256" key="5">
    <source>
        <dbReference type="RuleBase" id="RU003357"/>
    </source>
</evidence>
<feature type="domain" description="TonB-dependent receptor-like beta-barrel" evidence="7">
    <location>
        <begin position="420"/>
        <end position="905"/>
    </location>
</feature>
<dbReference type="InterPro" id="IPR037066">
    <property type="entry name" value="Plug_dom_sf"/>
</dbReference>
<dbReference type="InterPro" id="IPR010104">
    <property type="entry name" value="TonB_rcpt_bac"/>
</dbReference>
<evidence type="ECO:0000256" key="1">
    <source>
        <dbReference type="ARBA" id="ARBA00004442"/>
    </source>
</evidence>
<dbReference type="Pfam" id="PF07715">
    <property type="entry name" value="Plug"/>
    <property type="match status" value="1"/>
</dbReference>
<dbReference type="NCBIfam" id="TIGR01782">
    <property type="entry name" value="TonB-Xanth-Caul"/>
    <property type="match status" value="1"/>
</dbReference>
<evidence type="ECO:0000256" key="4">
    <source>
        <dbReference type="ARBA" id="ARBA00023237"/>
    </source>
</evidence>
<dbReference type="EMBL" id="CP035913">
    <property type="protein sequence ID" value="QBE61926.1"/>
    <property type="molecule type" value="Genomic_DNA"/>
</dbReference>
<dbReference type="GO" id="GO:0009279">
    <property type="term" value="C:cell outer membrane"/>
    <property type="evidence" value="ECO:0007669"/>
    <property type="project" value="UniProtKB-SubCell"/>
</dbReference>
<dbReference type="InterPro" id="IPR036942">
    <property type="entry name" value="Beta-barrel_TonB_sf"/>
</dbReference>
<evidence type="ECO:0000259" key="8">
    <source>
        <dbReference type="Pfam" id="PF07715"/>
    </source>
</evidence>
<dbReference type="PROSITE" id="PS51257">
    <property type="entry name" value="PROKAR_LIPOPROTEIN"/>
    <property type="match status" value="1"/>
</dbReference>
<feature type="chain" id="PRO_5020711559" evidence="6">
    <location>
        <begin position="27"/>
        <end position="946"/>
    </location>
</feature>
<comment type="subcellular location">
    <subcellularLocation>
        <location evidence="1 5">Cell outer membrane</location>
    </subcellularLocation>
</comment>
<evidence type="ECO:0000256" key="6">
    <source>
        <dbReference type="SAM" id="SignalP"/>
    </source>
</evidence>
<dbReference type="Proteomes" id="UP000290637">
    <property type="component" value="Chromosome"/>
</dbReference>
<feature type="domain" description="TonB-dependent receptor plug" evidence="8">
    <location>
        <begin position="61"/>
        <end position="171"/>
    </location>
</feature>
<evidence type="ECO:0000259" key="7">
    <source>
        <dbReference type="Pfam" id="PF00593"/>
    </source>
</evidence>
<proteinExistence type="inferred from homology"/>
<keyword evidence="5" id="KW-0798">TonB box</keyword>
<dbReference type="SUPFAM" id="SSF56935">
    <property type="entry name" value="Porins"/>
    <property type="match status" value="1"/>
</dbReference>
<comment type="similarity">
    <text evidence="2 5">Belongs to the TonB-dependent receptor family.</text>
</comment>
<organism evidence="9 10">
    <name type="scientific">Pseudoduganella lutea</name>
    <dbReference type="NCBI Taxonomy" id="321985"/>
    <lineage>
        <taxon>Bacteria</taxon>
        <taxon>Pseudomonadati</taxon>
        <taxon>Pseudomonadota</taxon>
        <taxon>Betaproteobacteria</taxon>
        <taxon>Burkholderiales</taxon>
        <taxon>Oxalobacteraceae</taxon>
        <taxon>Telluria group</taxon>
        <taxon>Pseudoduganella</taxon>
    </lineage>
</organism>
<dbReference type="AlphaFoldDB" id="A0A4P6KT70"/>
<dbReference type="KEGG" id="plue:EWM63_02070"/>
<keyword evidence="3 5" id="KW-0472">Membrane</keyword>
<keyword evidence="6" id="KW-0732">Signal</keyword>
<reference evidence="9 10" key="1">
    <citation type="submission" date="2019-02" db="EMBL/GenBank/DDBJ databases">
        <title>Draft Genome Sequences of Six Type Strains of the Genus Massilia.</title>
        <authorList>
            <person name="Miess H."/>
            <person name="Frediansyhah A."/>
            <person name="Gross H."/>
        </authorList>
    </citation>
    <scope>NUCLEOTIDE SEQUENCE [LARGE SCALE GENOMIC DNA]</scope>
    <source>
        <strain evidence="9 10">DSM 17473</strain>
    </source>
</reference>
<evidence type="ECO:0000256" key="3">
    <source>
        <dbReference type="ARBA" id="ARBA00023136"/>
    </source>
</evidence>
<keyword evidence="10" id="KW-1185">Reference proteome</keyword>
<keyword evidence="4" id="KW-0998">Cell outer membrane</keyword>
<dbReference type="OrthoDB" id="9145774at2"/>
<gene>
    <name evidence="9" type="ORF">EWM63_02070</name>
</gene>
<dbReference type="PANTHER" id="PTHR40980">
    <property type="entry name" value="PLUG DOMAIN-CONTAINING PROTEIN"/>
    <property type="match status" value="1"/>
</dbReference>
<dbReference type="Gene3D" id="2.170.130.10">
    <property type="entry name" value="TonB-dependent receptor, plug domain"/>
    <property type="match status" value="1"/>
</dbReference>
<dbReference type="InterPro" id="IPR006311">
    <property type="entry name" value="TAT_signal"/>
</dbReference>
<accession>A0A4P6KT70</accession>